<comment type="similarity">
    <text evidence="6">Belongs to the RING-type zinc finger family. ATL subfamily.</text>
</comment>
<comment type="caution">
    <text evidence="10">The sequence shown here is derived from an EMBL/GenBank/DDBJ whole genome shotgun (WGS) entry which is preliminary data.</text>
</comment>
<gene>
    <name evidence="10" type="ORF">EJB05_50062</name>
</gene>
<organism evidence="10 11">
    <name type="scientific">Eragrostis curvula</name>
    <name type="common">weeping love grass</name>
    <dbReference type="NCBI Taxonomy" id="38414"/>
    <lineage>
        <taxon>Eukaryota</taxon>
        <taxon>Viridiplantae</taxon>
        <taxon>Streptophyta</taxon>
        <taxon>Embryophyta</taxon>
        <taxon>Tracheophyta</taxon>
        <taxon>Spermatophyta</taxon>
        <taxon>Magnoliopsida</taxon>
        <taxon>Liliopsida</taxon>
        <taxon>Poales</taxon>
        <taxon>Poaceae</taxon>
        <taxon>PACMAD clade</taxon>
        <taxon>Chloridoideae</taxon>
        <taxon>Eragrostideae</taxon>
        <taxon>Eragrostidinae</taxon>
        <taxon>Eragrostis</taxon>
    </lineage>
</organism>
<feature type="domain" description="RING-type" evidence="9">
    <location>
        <begin position="76"/>
        <end position="118"/>
    </location>
</feature>
<proteinExistence type="inferred from homology"/>
<dbReference type="AlphaFoldDB" id="A0A5J9T0Q7"/>
<evidence type="ECO:0000259" key="9">
    <source>
        <dbReference type="PROSITE" id="PS50089"/>
    </source>
</evidence>
<dbReference type="GO" id="GO:0008270">
    <property type="term" value="F:zinc ion binding"/>
    <property type="evidence" value="ECO:0007669"/>
    <property type="project" value="UniProtKB-KW"/>
</dbReference>
<evidence type="ECO:0000256" key="8">
    <source>
        <dbReference type="SAM" id="Phobius"/>
    </source>
</evidence>
<dbReference type="InterPro" id="IPR001841">
    <property type="entry name" value="Znf_RING"/>
</dbReference>
<evidence type="ECO:0000256" key="3">
    <source>
        <dbReference type="ARBA" id="ARBA00022723"/>
    </source>
</evidence>
<keyword evidence="8" id="KW-0472">Membrane</keyword>
<dbReference type="OrthoDB" id="1626794at2759"/>
<accession>A0A5J9T0Q7</accession>
<protein>
    <recommendedName>
        <fullName evidence="2">RING-type E3 ubiquitin transferase</fullName>
        <ecNumber evidence="2">2.3.2.27</ecNumber>
    </recommendedName>
</protein>
<keyword evidence="8" id="KW-0812">Transmembrane</keyword>
<feature type="transmembrane region" description="Helical" evidence="8">
    <location>
        <begin position="6"/>
        <end position="24"/>
    </location>
</feature>
<dbReference type="Pfam" id="PF13639">
    <property type="entry name" value="zf-RING_2"/>
    <property type="match status" value="1"/>
</dbReference>
<reference evidence="10 11" key="1">
    <citation type="journal article" date="2019" name="Sci. Rep.">
        <title>A high-quality genome of Eragrostis curvula grass provides insights into Poaceae evolution and supports new strategies to enhance forage quality.</title>
        <authorList>
            <person name="Carballo J."/>
            <person name="Santos B.A.C.M."/>
            <person name="Zappacosta D."/>
            <person name="Garbus I."/>
            <person name="Selva J.P."/>
            <person name="Gallo C.A."/>
            <person name="Diaz A."/>
            <person name="Albertini E."/>
            <person name="Caccamo M."/>
            <person name="Echenique V."/>
        </authorList>
    </citation>
    <scope>NUCLEOTIDE SEQUENCE [LARGE SCALE GENOMIC DNA]</scope>
    <source>
        <strain evidence="11">cv. Victoria</strain>
        <tissue evidence="10">Leaf</tissue>
    </source>
</reference>
<sequence length="144" mass="16475">MDWIDLVTLVLVAWTMLYFAYDIYHCVSEMLAMDQQEEESLDEGAARASEPLPPLILPCFPYEAEPGRASSETVLCAICLEELRQGELCSEVPVCQHVFHRDCLGMWTRSNGSCPLCRTKIVLGSYRYRAEFADDMSQARRQER</sequence>
<dbReference type="PROSITE" id="PS50089">
    <property type="entry name" value="ZF_RING_2"/>
    <property type="match status" value="1"/>
</dbReference>
<dbReference type="Gene3D" id="3.30.40.10">
    <property type="entry name" value="Zinc/RING finger domain, C3HC4 (zinc finger)"/>
    <property type="match status" value="1"/>
</dbReference>
<evidence type="ECO:0000256" key="1">
    <source>
        <dbReference type="ARBA" id="ARBA00000900"/>
    </source>
</evidence>
<comment type="catalytic activity">
    <reaction evidence="1">
        <text>S-ubiquitinyl-[E2 ubiquitin-conjugating enzyme]-L-cysteine + [acceptor protein]-L-lysine = [E2 ubiquitin-conjugating enzyme]-L-cysteine + N(6)-ubiquitinyl-[acceptor protein]-L-lysine.</text>
        <dbReference type="EC" id="2.3.2.27"/>
    </reaction>
</comment>
<evidence type="ECO:0000256" key="4">
    <source>
        <dbReference type="ARBA" id="ARBA00022771"/>
    </source>
</evidence>
<dbReference type="InterPro" id="IPR013083">
    <property type="entry name" value="Znf_RING/FYVE/PHD"/>
</dbReference>
<keyword evidence="3" id="KW-0479">Metal-binding</keyword>
<keyword evidence="8" id="KW-1133">Transmembrane helix</keyword>
<dbReference type="Proteomes" id="UP000324897">
    <property type="component" value="Unassembled WGS sequence"/>
</dbReference>
<dbReference type="EC" id="2.3.2.27" evidence="2"/>
<evidence type="ECO:0000313" key="10">
    <source>
        <dbReference type="EMBL" id="TVU04381.1"/>
    </source>
</evidence>
<feature type="non-terminal residue" evidence="10">
    <location>
        <position position="1"/>
    </location>
</feature>
<keyword evidence="4 7" id="KW-0863">Zinc-finger</keyword>
<keyword evidence="11" id="KW-1185">Reference proteome</keyword>
<dbReference type="Gramene" id="TVU04381">
    <property type="protein sequence ID" value="TVU04381"/>
    <property type="gene ID" value="EJB05_50062"/>
</dbReference>
<evidence type="ECO:0000256" key="6">
    <source>
        <dbReference type="ARBA" id="ARBA00024209"/>
    </source>
</evidence>
<evidence type="ECO:0000256" key="5">
    <source>
        <dbReference type="ARBA" id="ARBA00022833"/>
    </source>
</evidence>
<dbReference type="PANTHER" id="PTHR14155:SF499">
    <property type="entry name" value="RING-TYPE DOMAIN-CONTAINING PROTEIN"/>
    <property type="match status" value="1"/>
</dbReference>
<evidence type="ECO:0000256" key="7">
    <source>
        <dbReference type="PROSITE-ProRule" id="PRU00175"/>
    </source>
</evidence>
<evidence type="ECO:0000313" key="11">
    <source>
        <dbReference type="Proteomes" id="UP000324897"/>
    </source>
</evidence>
<dbReference type="SUPFAM" id="SSF57850">
    <property type="entry name" value="RING/U-box"/>
    <property type="match status" value="1"/>
</dbReference>
<dbReference type="PANTHER" id="PTHR14155">
    <property type="entry name" value="RING FINGER DOMAIN-CONTAINING"/>
    <property type="match status" value="1"/>
</dbReference>
<keyword evidence="5" id="KW-0862">Zinc</keyword>
<evidence type="ECO:0000256" key="2">
    <source>
        <dbReference type="ARBA" id="ARBA00012483"/>
    </source>
</evidence>
<dbReference type="EMBL" id="RWGY01000063">
    <property type="protein sequence ID" value="TVU04381.1"/>
    <property type="molecule type" value="Genomic_DNA"/>
</dbReference>
<dbReference type="GO" id="GO:0061630">
    <property type="term" value="F:ubiquitin protein ligase activity"/>
    <property type="evidence" value="ECO:0007669"/>
    <property type="project" value="UniProtKB-EC"/>
</dbReference>
<dbReference type="SMART" id="SM00184">
    <property type="entry name" value="RING"/>
    <property type="match status" value="1"/>
</dbReference>
<dbReference type="InterPro" id="IPR053238">
    <property type="entry name" value="RING-H2_zinc_finger"/>
</dbReference>
<name>A0A5J9T0Q7_9POAL</name>